<feature type="compositionally biased region" description="Polar residues" evidence="1">
    <location>
        <begin position="570"/>
        <end position="583"/>
    </location>
</feature>
<dbReference type="CDD" id="cd00519">
    <property type="entry name" value="Lipase_3"/>
    <property type="match status" value="1"/>
</dbReference>
<keyword evidence="4" id="KW-1185">Reference proteome</keyword>
<dbReference type="PANTHER" id="PTHR47523">
    <property type="entry name" value="F21O3.11 PROTEIN"/>
    <property type="match status" value="1"/>
</dbReference>
<dbReference type="Pfam" id="PF01764">
    <property type="entry name" value="Lipase_3"/>
    <property type="match status" value="1"/>
</dbReference>
<dbReference type="PANTHER" id="PTHR47523:SF1">
    <property type="entry name" value="F21O3.11 PROTEIN"/>
    <property type="match status" value="1"/>
</dbReference>
<proteinExistence type="predicted"/>
<dbReference type="EMBL" id="SIDB01000014">
    <property type="protein sequence ID" value="KAI3423964.1"/>
    <property type="molecule type" value="Genomic_DNA"/>
</dbReference>
<reference evidence="3" key="2">
    <citation type="submission" date="2020-11" db="EMBL/GenBank/DDBJ databases">
        <authorList>
            <person name="Cecchin M."/>
            <person name="Marcolungo L."/>
            <person name="Rossato M."/>
            <person name="Girolomoni L."/>
            <person name="Cosentino E."/>
            <person name="Cuine S."/>
            <person name="Li-Beisson Y."/>
            <person name="Delledonne M."/>
            <person name="Ballottari M."/>
        </authorList>
    </citation>
    <scope>NUCLEOTIDE SEQUENCE</scope>
    <source>
        <strain evidence="3">211/11P</strain>
        <tissue evidence="3">Whole cell</tissue>
    </source>
</reference>
<feature type="region of interest" description="Disordered" evidence="1">
    <location>
        <begin position="1"/>
        <end position="67"/>
    </location>
</feature>
<feature type="compositionally biased region" description="Low complexity" evidence="1">
    <location>
        <begin position="498"/>
        <end position="512"/>
    </location>
</feature>
<feature type="region of interest" description="Disordered" evidence="1">
    <location>
        <begin position="371"/>
        <end position="444"/>
    </location>
</feature>
<reference evidence="3" key="1">
    <citation type="journal article" date="2019" name="Plant J.">
        <title>Chlorella vulgaris genome assembly and annotation reveals the molecular basis for metabolic acclimation to high light conditions.</title>
        <authorList>
            <person name="Cecchin M."/>
            <person name="Marcolungo L."/>
            <person name="Rossato M."/>
            <person name="Girolomoni L."/>
            <person name="Cosentino E."/>
            <person name="Cuine S."/>
            <person name="Li-Beisson Y."/>
            <person name="Delledonne M."/>
            <person name="Ballottari M."/>
        </authorList>
    </citation>
    <scope>NUCLEOTIDE SEQUENCE</scope>
    <source>
        <strain evidence="3">211/11P</strain>
    </source>
</reference>
<feature type="compositionally biased region" description="Low complexity" evidence="1">
    <location>
        <begin position="524"/>
        <end position="566"/>
    </location>
</feature>
<feature type="compositionally biased region" description="Low complexity" evidence="1">
    <location>
        <begin position="31"/>
        <end position="52"/>
    </location>
</feature>
<gene>
    <name evidence="3" type="ORF">D9Q98_009798</name>
</gene>
<feature type="compositionally biased region" description="Low complexity" evidence="1">
    <location>
        <begin position="769"/>
        <end position="791"/>
    </location>
</feature>
<dbReference type="InterPro" id="IPR002921">
    <property type="entry name" value="Fungal_lipase-type"/>
</dbReference>
<dbReference type="OrthoDB" id="438440at2759"/>
<feature type="compositionally biased region" description="Low complexity" evidence="1">
    <location>
        <begin position="404"/>
        <end position="433"/>
    </location>
</feature>
<comment type="caution">
    <text evidence="3">The sequence shown here is derived from an EMBL/GenBank/DDBJ whole genome shotgun (WGS) entry which is preliminary data.</text>
</comment>
<feature type="region of interest" description="Disordered" evidence="1">
    <location>
        <begin position="630"/>
        <end position="656"/>
    </location>
</feature>
<dbReference type="InterPro" id="IPR029058">
    <property type="entry name" value="AB_hydrolase_fold"/>
</dbReference>
<dbReference type="Gene3D" id="3.40.50.1820">
    <property type="entry name" value="alpha/beta hydrolase"/>
    <property type="match status" value="1"/>
</dbReference>
<organism evidence="3 4">
    <name type="scientific">Chlorella vulgaris</name>
    <name type="common">Green alga</name>
    <dbReference type="NCBI Taxonomy" id="3077"/>
    <lineage>
        <taxon>Eukaryota</taxon>
        <taxon>Viridiplantae</taxon>
        <taxon>Chlorophyta</taxon>
        <taxon>core chlorophytes</taxon>
        <taxon>Trebouxiophyceae</taxon>
        <taxon>Chlorellales</taxon>
        <taxon>Chlorellaceae</taxon>
        <taxon>Chlorella clade</taxon>
        <taxon>Chlorella</taxon>
    </lineage>
</organism>
<evidence type="ECO:0000259" key="2">
    <source>
        <dbReference type="Pfam" id="PF01764"/>
    </source>
</evidence>
<evidence type="ECO:0000313" key="4">
    <source>
        <dbReference type="Proteomes" id="UP001055712"/>
    </source>
</evidence>
<dbReference type="Proteomes" id="UP001055712">
    <property type="component" value="Unassembled WGS sequence"/>
</dbReference>
<feature type="compositionally biased region" description="Polar residues" evidence="1">
    <location>
        <begin position="486"/>
        <end position="497"/>
    </location>
</feature>
<feature type="domain" description="Fungal lipase-type" evidence="2">
    <location>
        <begin position="297"/>
        <end position="375"/>
    </location>
</feature>
<sequence>MQLLGWLRPAFPTKPNHDTRGRNNGRRHKLAAPPAGSGASGPGADQSPASNGSGAGAGDGSADSTAEHEKGLKTFPGALGVAAILSSARHWGFLWKAAAVHSANIASGLGVKTLQPLHEYLQRELESTAAVQDACRQLQVEGLSGLQDLLNCIILSEHVYKIVDHSTETSVGLINDVKALFPPQLVTLQTVCWAQPHVRHRYLLGESPDAIYVSFMGTKLPRDMATNANLFQEEVVLDAAMLTGGASGHVLDSGAAAGSAGGTAAGTASRAQLAAHRGFLTRARGVPIDSLYREARARGKRLVLCGHSLGGAVASLCALQLLQHLPPNLHHTVSCYGFATPALGNEALAETVKECGWEARIRNYLSPDDPIPKLLSFRRPPPTNTPADQPAPAVESAAPGDEPALASTSPSKLAPAAAAAVQTQQVEEQARQQGNPRVPGLVAASSDGIKPAQLIEQSSNAVAATGLVGTPKRSSGTSTSSLPLTIASSNTGSGHPVTSTTSTSAASSSSSTLPRGSNKHSKGSDSPVASTSSSTPPSTTRSSLPITSSSSAPALPTPSSTAPPAAIVQGPTQQQHSASSQLRNTGRLARAGVAAATSAAVAAAVLGQDLDVAAATSAAVAAAMLRQESAPAQMQGSGGRAQAGSEDEAVDGGSLKPDRQFWLGQRLAAAAAPPLRAAAAAQRASSAALAAAAPPVRAVVERAGSAARLVAVPLSAAASVPMRAAPQYLPLGQQLYISPAAVGTAEPPATIFEELPEPAAPSAPALPIATAQQKHQKPAALQPPQQPPQQQRVWPFWGPAPAAATAAVAAAATSRQGAAQASGVGSALEDDDNVDVAAAAAMSDPEALVAAAAAAESEGPRSGGGGSTSGKKRRRAALFEAHRMATYRNRLLGICHGSLQGRLLMRSLPMLPNLPRPGDVAASELLAPAMFPLRAVGTVNQPLTTTSPVPASGAAAVSASAKPAAKAAAAKAAAKAEKLEKLQARAARRPFWQQLLARAAGQEQQDPPVELLIRVEGKGLANVSQAWIDGVSQPATATAAGKPLAPEAAAKPAMAEVTILQQPQAPLLPPLERPPLPLVSHLLAFVSGLAVTLGWVALLRQLQPAGSGDFLLARVRLPASAVRDAQRAAQNSLLTSVTDGPLLHGLHLGPRLSLRLQSDFAVHSLPLDIRVAADMQQQLSGRRWPWQQHLHAPTPASQPQQPGVQQQEQQEQRAARWWEWPGSSTAAGH</sequence>
<dbReference type="SUPFAM" id="SSF53474">
    <property type="entry name" value="alpha/beta-Hydrolases"/>
    <property type="match status" value="1"/>
</dbReference>
<dbReference type="AlphaFoldDB" id="A0A9D4YSA9"/>
<feature type="compositionally biased region" description="Low complexity" evidence="1">
    <location>
        <begin position="1198"/>
        <end position="1209"/>
    </location>
</feature>
<feature type="region of interest" description="Disordered" evidence="1">
    <location>
        <begin position="1191"/>
        <end position="1229"/>
    </location>
</feature>
<protein>
    <recommendedName>
        <fullName evidence="2">Fungal lipase-type domain-containing protein</fullName>
    </recommendedName>
</protein>
<feature type="region of interest" description="Disordered" evidence="1">
    <location>
        <begin position="769"/>
        <end position="795"/>
    </location>
</feature>
<feature type="region of interest" description="Disordered" evidence="1">
    <location>
        <begin position="851"/>
        <end position="875"/>
    </location>
</feature>
<evidence type="ECO:0000256" key="1">
    <source>
        <dbReference type="SAM" id="MobiDB-lite"/>
    </source>
</evidence>
<evidence type="ECO:0000313" key="3">
    <source>
        <dbReference type="EMBL" id="KAI3423964.1"/>
    </source>
</evidence>
<dbReference type="GO" id="GO:0006629">
    <property type="term" value="P:lipid metabolic process"/>
    <property type="evidence" value="ECO:0007669"/>
    <property type="project" value="InterPro"/>
</dbReference>
<feature type="compositionally biased region" description="Low complexity" evidence="1">
    <location>
        <begin position="469"/>
        <end position="485"/>
    </location>
</feature>
<name>A0A9D4YSA9_CHLVU</name>
<feature type="region of interest" description="Disordered" evidence="1">
    <location>
        <begin position="467"/>
        <end position="583"/>
    </location>
</feature>
<accession>A0A9D4YSA9</accession>